<dbReference type="EMBL" id="DXGE01000036">
    <property type="protein sequence ID" value="HIW86608.1"/>
    <property type="molecule type" value="Genomic_DNA"/>
</dbReference>
<reference evidence="1" key="1">
    <citation type="journal article" date="2021" name="PeerJ">
        <title>Extensive microbial diversity within the chicken gut microbiome revealed by metagenomics and culture.</title>
        <authorList>
            <person name="Gilroy R."/>
            <person name="Ravi A."/>
            <person name="Getino M."/>
            <person name="Pursley I."/>
            <person name="Horton D.L."/>
            <person name="Alikhan N.F."/>
            <person name="Baker D."/>
            <person name="Gharbi K."/>
            <person name="Hall N."/>
            <person name="Watson M."/>
            <person name="Adriaenssens E.M."/>
            <person name="Foster-Nyarko E."/>
            <person name="Jarju S."/>
            <person name="Secka A."/>
            <person name="Antonio M."/>
            <person name="Oren A."/>
            <person name="Chaudhuri R.R."/>
            <person name="La Ragione R."/>
            <person name="Hildebrand F."/>
            <person name="Pallen M.J."/>
        </authorList>
    </citation>
    <scope>NUCLEOTIDE SEQUENCE</scope>
    <source>
        <strain evidence="1">421</strain>
    </source>
</reference>
<reference evidence="1" key="2">
    <citation type="submission" date="2021-04" db="EMBL/GenBank/DDBJ databases">
        <authorList>
            <person name="Gilroy R."/>
        </authorList>
    </citation>
    <scope>NUCLEOTIDE SEQUENCE</scope>
    <source>
        <strain evidence="1">421</strain>
    </source>
</reference>
<protein>
    <submittedName>
        <fullName evidence="1">Uncharacterized protein</fullName>
    </submittedName>
</protein>
<dbReference type="Proteomes" id="UP000824205">
    <property type="component" value="Unassembled WGS sequence"/>
</dbReference>
<evidence type="ECO:0000313" key="2">
    <source>
        <dbReference type="Proteomes" id="UP000824205"/>
    </source>
</evidence>
<evidence type="ECO:0000313" key="1">
    <source>
        <dbReference type="EMBL" id="HIW86608.1"/>
    </source>
</evidence>
<gene>
    <name evidence="1" type="ORF">IAA48_08960</name>
</gene>
<sequence length="147" mass="17142">MDGDLSGEPPTQIKSVTDFFIQEEPFYLSIGMTHREYWDGAPELARYSLKAFNLKRKREFEDKNYLCWLQGMYNFRAVFAGVSYAINGKEAERCGVNYPEEPFDFTETSKEEATQSERKKALEWMAGLHKMINRKFGGEKRAEKADR</sequence>
<organism evidence="1 2">
    <name type="scientific">Candidatus Eubacterium faecipullorum</name>
    <dbReference type="NCBI Taxonomy" id="2838571"/>
    <lineage>
        <taxon>Bacteria</taxon>
        <taxon>Bacillati</taxon>
        <taxon>Bacillota</taxon>
        <taxon>Clostridia</taxon>
        <taxon>Eubacteriales</taxon>
        <taxon>Eubacteriaceae</taxon>
        <taxon>Eubacterium</taxon>
    </lineage>
</organism>
<name>A0A9D1UGL3_9FIRM</name>
<proteinExistence type="predicted"/>
<accession>A0A9D1UGL3</accession>
<comment type="caution">
    <text evidence="1">The sequence shown here is derived from an EMBL/GenBank/DDBJ whole genome shotgun (WGS) entry which is preliminary data.</text>
</comment>
<dbReference type="AlphaFoldDB" id="A0A9D1UGL3"/>